<keyword evidence="2" id="KW-0812">Transmembrane</keyword>
<feature type="domain" description="TXNDC16 third thioredoxin-like" evidence="6">
    <location>
        <begin position="252"/>
        <end position="343"/>
    </location>
</feature>
<dbReference type="Pfam" id="PF24509">
    <property type="entry name" value="TXNDC16_2nd"/>
    <property type="match status" value="1"/>
</dbReference>
<dbReference type="Pfam" id="PF00085">
    <property type="entry name" value="Thioredoxin"/>
    <property type="match status" value="1"/>
</dbReference>
<dbReference type="OrthoDB" id="427280at2759"/>
<name>A0A4W3IEU7_CALMI</name>
<dbReference type="Pfam" id="PF13848">
    <property type="entry name" value="Thioredoxin_6"/>
    <property type="match status" value="1"/>
</dbReference>
<dbReference type="InterPro" id="IPR040090">
    <property type="entry name" value="TXNDC16"/>
</dbReference>
<feature type="transmembrane region" description="Helical" evidence="2">
    <location>
        <begin position="7"/>
        <end position="24"/>
    </location>
</feature>
<evidence type="ECO:0000256" key="2">
    <source>
        <dbReference type="SAM" id="Phobius"/>
    </source>
</evidence>
<gene>
    <name evidence="7" type="primary">txndc16</name>
</gene>
<evidence type="ECO:0000313" key="7">
    <source>
        <dbReference type="Ensembl" id="ENSCMIP00000025398.1"/>
    </source>
</evidence>
<dbReference type="GeneTree" id="ENSGT00390000006080"/>
<evidence type="ECO:0000259" key="4">
    <source>
        <dbReference type="Pfam" id="PF24508"/>
    </source>
</evidence>
<sequence>MAQWSCYLYLMLIYICHFCAFGGTKTLRSLSHQHFFNILRSGKTSLIYFRRTVNPTVRLFLEQLEQSSEPLDEYGITVAQVNCAIENIPKYCEDEGVQKKAYLFRGNIMLRSFATDTLFDVDATVANVLFILLFNEIRYVSSMADLQDIENNMKGKGDVIFTFVGAIGVPEHRAIMETAFVYGSKYQFVLTTEQALLEGLGLEDPDRFSARLWFCHCKMVAEKSQACRRSYYEQPLTTVNIHRYLKVLDAPLVMEVAVEPEKVSTIHVQLKMPVVFLFTQKETYEHDKTTAEYIAWQTLGIAGVVLVPRTQLQPKVPLDVNVGYRPAGEASAISYQVVASFEEIISLVKGEMKNESTGEQDEEENEDMDTTAIQDDQVAEAIYRDRKRELNLELLHELTDQSFNATLKGAANVLVVFYTAWDAVSQTFLRSYVEAARRLADVEELFLALVNCGDWPDVCSKQNVIQFPTIKMYSQGDNPLLYNGMLGTESLLKFIMLSREPHPIKLTSVDEVEAYLRGELHSDLRSYWELSVLGLFSPNMKEAYDAFIGAANYLRGNVVMAVYLEKNALDLSYRYGVLLPALVFARHWTSSTECIHIEKPTTEEIVYAVKNATLEKFPEVTVENLAVYLQTQKPLLILFIDNDDPKTTKAKEELAELIKIKSLQTYTTCWIDLRNTHVGGEILQVYLNHLPQLPVLVLVYIHSGGHVFAFPEEQLISRKDVLRWLNKVQAGQEDPSSFLHDKEWRPPQTTYDFLAIMDIVRPGFAQQRTPNFSKMKERYEEDKEGENEQSENNMEEDHGKPPKESERPNVHERACSVPHEGKKEQHQPHSEL</sequence>
<reference evidence="7" key="5">
    <citation type="submission" date="2025-09" db="UniProtKB">
        <authorList>
            <consortium name="Ensembl"/>
        </authorList>
    </citation>
    <scope>IDENTIFICATION</scope>
</reference>
<organism evidence="7 8">
    <name type="scientific">Callorhinchus milii</name>
    <name type="common">Ghost shark</name>
    <dbReference type="NCBI Taxonomy" id="7868"/>
    <lineage>
        <taxon>Eukaryota</taxon>
        <taxon>Metazoa</taxon>
        <taxon>Chordata</taxon>
        <taxon>Craniata</taxon>
        <taxon>Vertebrata</taxon>
        <taxon>Chondrichthyes</taxon>
        <taxon>Holocephali</taxon>
        <taxon>Chimaeriformes</taxon>
        <taxon>Callorhinchidae</taxon>
        <taxon>Callorhinchus</taxon>
    </lineage>
</organism>
<keyword evidence="2" id="KW-1133">Transmembrane helix</keyword>
<dbReference type="CDD" id="cd02961">
    <property type="entry name" value="PDI_a_family"/>
    <property type="match status" value="1"/>
</dbReference>
<reference evidence="8" key="3">
    <citation type="journal article" date="2014" name="Nature">
        <title>Elephant shark genome provides unique insights into gnathostome evolution.</title>
        <authorList>
            <consortium name="International Elephant Shark Genome Sequencing Consortium"/>
            <person name="Venkatesh B."/>
            <person name="Lee A.P."/>
            <person name="Ravi V."/>
            <person name="Maurya A.K."/>
            <person name="Lian M.M."/>
            <person name="Swann J.B."/>
            <person name="Ohta Y."/>
            <person name="Flajnik M.F."/>
            <person name="Sutoh Y."/>
            <person name="Kasahara M."/>
            <person name="Hoon S."/>
            <person name="Gangu V."/>
            <person name="Roy S.W."/>
            <person name="Irimia M."/>
            <person name="Korzh V."/>
            <person name="Kondrychyn I."/>
            <person name="Lim Z.W."/>
            <person name="Tay B.H."/>
            <person name="Tohari S."/>
            <person name="Kong K.W."/>
            <person name="Ho S."/>
            <person name="Lorente-Galdos B."/>
            <person name="Quilez J."/>
            <person name="Marques-Bonet T."/>
            <person name="Raney B.J."/>
            <person name="Ingham P.W."/>
            <person name="Tay A."/>
            <person name="Hillier L.W."/>
            <person name="Minx P."/>
            <person name="Boehm T."/>
            <person name="Wilson R.K."/>
            <person name="Brenner S."/>
            <person name="Warren W.C."/>
        </authorList>
    </citation>
    <scope>NUCLEOTIDE SEQUENCE [LARGE SCALE GENOMIC DNA]</scope>
</reference>
<evidence type="ECO:0000259" key="5">
    <source>
        <dbReference type="Pfam" id="PF24509"/>
    </source>
</evidence>
<dbReference type="Gene3D" id="3.40.30.10">
    <property type="entry name" value="Glutaredoxin"/>
    <property type="match status" value="2"/>
</dbReference>
<protein>
    <submittedName>
        <fullName evidence="7">Thioredoxin domain containing 16</fullName>
    </submittedName>
</protein>
<feature type="region of interest" description="Disordered" evidence="1">
    <location>
        <begin position="767"/>
        <end position="832"/>
    </location>
</feature>
<dbReference type="InterPro" id="IPR057642">
    <property type="entry name" value="TXNDC16_2nd"/>
</dbReference>
<dbReference type="CTD" id="57544"/>
<reference evidence="7" key="4">
    <citation type="submission" date="2025-08" db="UniProtKB">
        <authorList>
            <consortium name="Ensembl"/>
        </authorList>
    </citation>
    <scope>IDENTIFICATION</scope>
</reference>
<keyword evidence="8" id="KW-1185">Reference proteome</keyword>
<dbReference type="InterPro" id="IPR036249">
    <property type="entry name" value="Thioredoxin-like_sf"/>
</dbReference>
<dbReference type="PANTHER" id="PTHR22699:SF1">
    <property type="entry name" value="THIOREDOXIN DOMAIN-CONTAINING PROTEIN 16"/>
    <property type="match status" value="1"/>
</dbReference>
<dbReference type="GeneID" id="103175254"/>
<feature type="compositionally biased region" description="Basic and acidic residues" evidence="1">
    <location>
        <begin position="795"/>
        <end position="832"/>
    </location>
</feature>
<reference evidence="8" key="1">
    <citation type="journal article" date="2006" name="Science">
        <title>Ancient noncoding elements conserved in the human genome.</title>
        <authorList>
            <person name="Venkatesh B."/>
            <person name="Kirkness E.F."/>
            <person name="Loh Y.H."/>
            <person name="Halpern A.L."/>
            <person name="Lee A.P."/>
            <person name="Johnson J."/>
            <person name="Dandona N."/>
            <person name="Viswanathan L.D."/>
            <person name="Tay A."/>
            <person name="Venter J.C."/>
            <person name="Strausberg R.L."/>
            <person name="Brenner S."/>
        </authorList>
    </citation>
    <scope>NUCLEOTIDE SEQUENCE [LARGE SCALE GENOMIC DNA]</scope>
</reference>
<dbReference type="PANTHER" id="PTHR22699">
    <property type="entry name" value="THIOREDOXIN DOMAIN-CONTAINING PROTEIN 16"/>
    <property type="match status" value="1"/>
</dbReference>
<dbReference type="InterPro" id="IPR057639">
    <property type="entry name" value="TXNDC16_N"/>
</dbReference>
<dbReference type="InterPro" id="IPR013766">
    <property type="entry name" value="Thioredoxin_domain"/>
</dbReference>
<dbReference type="Ensembl" id="ENSCMIT00000025815.1">
    <property type="protein sequence ID" value="ENSCMIP00000025398.1"/>
    <property type="gene ID" value="ENSCMIG00000011172.1"/>
</dbReference>
<evidence type="ECO:0000259" key="6">
    <source>
        <dbReference type="Pfam" id="PF24510"/>
    </source>
</evidence>
<dbReference type="OMA" id="CRRTLMG"/>
<dbReference type="RefSeq" id="XP_007886360.1">
    <property type="nucleotide sequence ID" value="XM_007888169.1"/>
</dbReference>
<dbReference type="AlphaFoldDB" id="A0A4W3IEU7"/>
<dbReference type="InterPro" id="IPR057645">
    <property type="entry name" value="TXNDC16_3rd"/>
</dbReference>
<dbReference type="Pfam" id="PF24508">
    <property type="entry name" value="TXNDC16_N"/>
    <property type="match status" value="1"/>
</dbReference>
<evidence type="ECO:0000259" key="3">
    <source>
        <dbReference type="Pfam" id="PF00085"/>
    </source>
</evidence>
<reference evidence="8" key="2">
    <citation type="journal article" date="2007" name="PLoS Biol.">
        <title>Survey sequencing and comparative analysis of the elephant shark (Callorhinchus milii) genome.</title>
        <authorList>
            <person name="Venkatesh B."/>
            <person name="Kirkness E.F."/>
            <person name="Loh Y.H."/>
            <person name="Halpern A.L."/>
            <person name="Lee A.P."/>
            <person name="Johnson J."/>
            <person name="Dandona N."/>
            <person name="Viswanathan L.D."/>
            <person name="Tay A."/>
            <person name="Venter J.C."/>
            <person name="Strausberg R.L."/>
            <person name="Brenner S."/>
        </authorList>
    </citation>
    <scope>NUCLEOTIDE SEQUENCE [LARGE SCALE GENOMIC DNA]</scope>
</reference>
<feature type="domain" description="TXNDC16 second thioredoxin-like" evidence="5">
    <location>
        <begin position="130"/>
        <end position="251"/>
    </location>
</feature>
<evidence type="ECO:0000256" key="1">
    <source>
        <dbReference type="SAM" id="MobiDB-lite"/>
    </source>
</evidence>
<dbReference type="Proteomes" id="UP000314986">
    <property type="component" value="Unassembled WGS sequence"/>
</dbReference>
<evidence type="ECO:0000313" key="8">
    <source>
        <dbReference type="Proteomes" id="UP000314986"/>
    </source>
</evidence>
<dbReference type="KEGG" id="cmk:103175254"/>
<dbReference type="STRING" id="7868.ENSCMIP00000025398"/>
<dbReference type="SUPFAM" id="SSF52833">
    <property type="entry name" value="Thioredoxin-like"/>
    <property type="match status" value="1"/>
</dbReference>
<accession>A0A4W3IEU7</accession>
<proteinExistence type="predicted"/>
<feature type="domain" description="Thioredoxin" evidence="3">
    <location>
        <begin position="396"/>
        <end position="495"/>
    </location>
</feature>
<dbReference type="InParanoid" id="A0A4W3IEU7"/>
<keyword evidence="2" id="KW-0472">Membrane</keyword>
<dbReference type="Pfam" id="PF24510">
    <property type="entry name" value="TXNDC16_3rd"/>
    <property type="match status" value="1"/>
</dbReference>
<feature type="domain" description="TXNDC16 N-terminal" evidence="4">
    <location>
        <begin position="26"/>
        <end position="129"/>
    </location>
</feature>